<reference evidence="1" key="1">
    <citation type="journal article" date="2016" name="Genome Announc.">
        <title>Draft genomes of two strains of Paenibacillus glucanolyticus with capability to degrade lignocellulose.</title>
        <authorList>
            <person name="Mathews S.L."/>
            <person name="Pawlak J."/>
            <person name="Grunden A.M."/>
        </authorList>
    </citation>
    <scope>NUCLEOTIDE SEQUENCE [LARGE SCALE GENOMIC DNA]</scope>
    <source>
        <strain evidence="1">SLM1</strain>
    </source>
</reference>
<evidence type="ECO:0000313" key="2">
    <source>
        <dbReference type="Proteomes" id="UP000076796"/>
    </source>
</evidence>
<accession>A0A163LWB2</accession>
<dbReference type="STRING" id="59843.A3958_21865"/>
<comment type="caution">
    <text evidence="1">The sequence shown here is derived from an EMBL/GenBank/DDBJ whole genome shotgun (WGS) entry which is preliminary data.</text>
</comment>
<dbReference type="GeneID" id="97555929"/>
<keyword evidence="2" id="KW-1185">Reference proteome</keyword>
<name>A0A163LWB2_9BACL</name>
<dbReference type="EMBL" id="LWMH01000001">
    <property type="protein sequence ID" value="KZS48526.1"/>
    <property type="molecule type" value="Genomic_DNA"/>
</dbReference>
<protein>
    <submittedName>
        <fullName evidence="1">Uncharacterized protein</fullName>
    </submittedName>
</protein>
<dbReference type="Proteomes" id="UP000076796">
    <property type="component" value="Unassembled WGS sequence"/>
</dbReference>
<proteinExistence type="predicted"/>
<evidence type="ECO:0000313" key="1">
    <source>
        <dbReference type="EMBL" id="KZS48526.1"/>
    </source>
</evidence>
<organism evidence="1 2">
    <name type="scientific">Paenibacillus glucanolyticus</name>
    <dbReference type="NCBI Taxonomy" id="59843"/>
    <lineage>
        <taxon>Bacteria</taxon>
        <taxon>Bacillati</taxon>
        <taxon>Bacillota</taxon>
        <taxon>Bacilli</taxon>
        <taxon>Bacillales</taxon>
        <taxon>Paenibacillaceae</taxon>
        <taxon>Paenibacillus</taxon>
    </lineage>
</organism>
<dbReference type="RefSeq" id="WP_063479398.1">
    <property type="nucleotide sequence ID" value="NZ_CP147845.1"/>
</dbReference>
<gene>
    <name evidence="1" type="ORF">AWU65_22590</name>
</gene>
<sequence length="72" mass="8143">MPNWIRKSLTEITIIGRVQRSDPLVSYNNMATPTPLWMKSDVRCADLDYSGQQDGVASRITLPEEESSDGWD</sequence>
<dbReference type="AlphaFoldDB" id="A0A163LWB2"/>